<proteinExistence type="predicted"/>
<evidence type="ECO:0000313" key="3">
    <source>
        <dbReference type="Proteomes" id="UP000665020"/>
    </source>
</evidence>
<dbReference type="Proteomes" id="UP000665020">
    <property type="component" value="Chromosome"/>
</dbReference>
<sequence>MFKKIRNLFLTGMVVVLPLVVSSYIIYFLFSIIDTGTEPLIELIFGRDIPGVGIIFTFIIILLIGIIATNVIGKRIIQFGEKMLLKIPFFRNIYISIKKVMDAIFTRQHSSFKKPVLFEYPRKGLYQIGFLTKESSPYFDSITGEELYNVFLPTTPNPTSGMFVMVPKKDAIILELSIEEALKLIISGGILDPEIMSFAKAR</sequence>
<organism evidence="2 3">
    <name type="scientific">Iocasia fonsfrigidae</name>
    <dbReference type="NCBI Taxonomy" id="2682810"/>
    <lineage>
        <taxon>Bacteria</taxon>
        <taxon>Bacillati</taxon>
        <taxon>Bacillota</taxon>
        <taxon>Clostridia</taxon>
        <taxon>Halanaerobiales</taxon>
        <taxon>Halanaerobiaceae</taxon>
        <taxon>Iocasia</taxon>
    </lineage>
</organism>
<dbReference type="RefSeq" id="WP_230869577.1">
    <property type="nucleotide sequence ID" value="NZ_CP046640.1"/>
</dbReference>
<keyword evidence="1" id="KW-0472">Membrane</keyword>
<dbReference type="Pfam" id="PF04367">
    <property type="entry name" value="DUF502"/>
    <property type="match status" value="1"/>
</dbReference>
<keyword evidence="1" id="KW-1133">Transmembrane helix</keyword>
<dbReference type="KEGG" id="ifn:GM661_08265"/>
<reference evidence="2" key="1">
    <citation type="submission" date="2019-12" db="EMBL/GenBank/DDBJ databases">
        <authorList>
            <person name="zhang j."/>
            <person name="sun C.M."/>
        </authorList>
    </citation>
    <scope>NUCLEOTIDE SEQUENCE</scope>
    <source>
        <strain evidence="2">NS-1</strain>
    </source>
</reference>
<evidence type="ECO:0000313" key="2">
    <source>
        <dbReference type="EMBL" id="QTL97973.1"/>
    </source>
</evidence>
<dbReference type="PANTHER" id="PTHR31876:SF26">
    <property type="entry name" value="PROTEIN LIKE COV 2"/>
    <property type="match status" value="1"/>
</dbReference>
<name>A0A8A7K855_9FIRM</name>
<gene>
    <name evidence="2" type="ORF">GM661_08265</name>
</gene>
<accession>A0A8A7K855</accession>
<dbReference type="PANTHER" id="PTHR31876">
    <property type="entry name" value="COV-LIKE PROTEIN 1"/>
    <property type="match status" value="1"/>
</dbReference>
<feature type="transmembrane region" description="Helical" evidence="1">
    <location>
        <begin position="53"/>
        <end position="73"/>
    </location>
</feature>
<dbReference type="EMBL" id="CP046640">
    <property type="protein sequence ID" value="QTL97973.1"/>
    <property type="molecule type" value="Genomic_DNA"/>
</dbReference>
<keyword evidence="1" id="KW-0812">Transmembrane</keyword>
<dbReference type="InterPro" id="IPR007462">
    <property type="entry name" value="COV1-like"/>
</dbReference>
<keyword evidence="3" id="KW-1185">Reference proteome</keyword>
<evidence type="ECO:0000256" key="1">
    <source>
        <dbReference type="SAM" id="Phobius"/>
    </source>
</evidence>
<feature type="transmembrane region" description="Helical" evidence="1">
    <location>
        <begin position="7"/>
        <end position="33"/>
    </location>
</feature>
<dbReference type="AlphaFoldDB" id="A0A8A7K855"/>
<protein>
    <submittedName>
        <fullName evidence="2">DUF502 domain-containing protein</fullName>
    </submittedName>
</protein>